<evidence type="ECO:0000256" key="1">
    <source>
        <dbReference type="ARBA" id="ARBA00004651"/>
    </source>
</evidence>
<evidence type="ECO:0000256" key="2">
    <source>
        <dbReference type="ARBA" id="ARBA00022475"/>
    </source>
</evidence>
<keyword evidence="4 6" id="KW-1133">Transmembrane helix</keyword>
<dbReference type="Pfam" id="PF01810">
    <property type="entry name" value="LysE"/>
    <property type="match status" value="1"/>
</dbReference>
<keyword evidence="8" id="KW-1185">Reference proteome</keyword>
<dbReference type="Proteomes" id="UP000602381">
    <property type="component" value="Unassembled WGS sequence"/>
</dbReference>
<accession>A0ABQ2LBF3</accession>
<dbReference type="InterPro" id="IPR001123">
    <property type="entry name" value="LeuE-type"/>
</dbReference>
<name>A0ABQ2LBF3_9PROT</name>
<comment type="subcellular location">
    <subcellularLocation>
        <location evidence="1">Cell membrane</location>
        <topology evidence="1">Multi-pass membrane protein</topology>
    </subcellularLocation>
</comment>
<keyword evidence="3 6" id="KW-0812">Transmembrane</keyword>
<keyword evidence="2" id="KW-1003">Cell membrane</keyword>
<feature type="transmembrane region" description="Helical" evidence="6">
    <location>
        <begin position="189"/>
        <end position="211"/>
    </location>
</feature>
<evidence type="ECO:0000256" key="6">
    <source>
        <dbReference type="SAM" id="Phobius"/>
    </source>
</evidence>
<protein>
    <submittedName>
        <fullName evidence="7">Threonine transporter RhtB</fullName>
    </submittedName>
</protein>
<comment type="caution">
    <text evidence="7">The sequence shown here is derived from an EMBL/GenBank/DDBJ whole genome shotgun (WGS) entry which is preliminary data.</text>
</comment>
<evidence type="ECO:0000256" key="4">
    <source>
        <dbReference type="ARBA" id="ARBA00022989"/>
    </source>
</evidence>
<dbReference type="EMBL" id="BMOV01000003">
    <property type="protein sequence ID" value="GGO09403.1"/>
    <property type="molecule type" value="Genomic_DNA"/>
</dbReference>
<feature type="transmembrane region" description="Helical" evidence="6">
    <location>
        <begin position="79"/>
        <end position="96"/>
    </location>
</feature>
<dbReference type="PANTHER" id="PTHR30086">
    <property type="entry name" value="ARGININE EXPORTER PROTEIN ARGO"/>
    <property type="match status" value="1"/>
</dbReference>
<evidence type="ECO:0000256" key="3">
    <source>
        <dbReference type="ARBA" id="ARBA00022692"/>
    </source>
</evidence>
<evidence type="ECO:0000313" key="8">
    <source>
        <dbReference type="Proteomes" id="UP000602381"/>
    </source>
</evidence>
<reference evidence="8" key="1">
    <citation type="journal article" date="2019" name="Int. J. Syst. Evol. Microbiol.">
        <title>The Global Catalogue of Microorganisms (GCM) 10K type strain sequencing project: providing services to taxonomists for standard genome sequencing and annotation.</title>
        <authorList>
            <consortium name="The Broad Institute Genomics Platform"/>
            <consortium name="The Broad Institute Genome Sequencing Center for Infectious Disease"/>
            <person name="Wu L."/>
            <person name="Ma J."/>
        </authorList>
    </citation>
    <scope>NUCLEOTIDE SEQUENCE [LARGE SCALE GENOMIC DNA]</scope>
    <source>
        <strain evidence="8">JCM 17843</strain>
    </source>
</reference>
<dbReference type="PANTHER" id="PTHR30086:SF20">
    <property type="entry name" value="ARGININE EXPORTER PROTEIN ARGO-RELATED"/>
    <property type="match status" value="1"/>
</dbReference>
<feature type="transmembrane region" description="Helical" evidence="6">
    <location>
        <begin position="155"/>
        <end position="177"/>
    </location>
</feature>
<proteinExistence type="predicted"/>
<gene>
    <name evidence="7" type="ORF">GCM10007972_10920</name>
</gene>
<evidence type="ECO:0000313" key="7">
    <source>
        <dbReference type="EMBL" id="GGO09403.1"/>
    </source>
</evidence>
<keyword evidence="5 6" id="KW-0472">Membrane</keyword>
<dbReference type="RefSeq" id="WP_150005011.1">
    <property type="nucleotide sequence ID" value="NZ_BMOV01000003.1"/>
</dbReference>
<organism evidence="7 8">
    <name type="scientific">Iodidimonas muriae</name>
    <dbReference type="NCBI Taxonomy" id="261467"/>
    <lineage>
        <taxon>Bacteria</taxon>
        <taxon>Pseudomonadati</taxon>
        <taxon>Pseudomonadota</taxon>
        <taxon>Alphaproteobacteria</taxon>
        <taxon>Iodidimonadales</taxon>
        <taxon>Iodidimonadaceae</taxon>
        <taxon>Iodidimonas</taxon>
    </lineage>
</organism>
<feature type="transmembrane region" description="Helical" evidence="6">
    <location>
        <begin position="45"/>
        <end position="73"/>
    </location>
</feature>
<feature type="transmembrane region" description="Helical" evidence="6">
    <location>
        <begin position="123"/>
        <end position="143"/>
    </location>
</feature>
<evidence type="ECO:0000256" key="5">
    <source>
        <dbReference type="ARBA" id="ARBA00023136"/>
    </source>
</evidence>
<feature type="transmembrane region" description="Helical" evidence="6">
    <location>
        <begin position="12"/>
        <end position="33"/>
    </location>
</feature>
<dbReference type="PIRSF" id="PIRSF006324">
    <property type="entry name" value="LeuE"/>
    <property type="match status" value="1"/>
</dbReference>
<sequence length="215" mass="23189">MTDLLPDSAQLSVFLSATLVLGLTPGPDMILVINRSLGLGFKAGMITLFGIMMGGMMHMTAAAFGLSLVLINLPHAYDILRFLGAAYLLWMAIGIARHGSGLDLSHADQATPRPTSRLLRQAFLTNILNPKVILFLLAFLPQFVPAQADNPTQRILVLGAFFFGIGFVIMALLAALADRVRHWVMAHPAVLRGQSYVTSVLLFGFAAALAFSNRP</sequence>